<dbReference type="Gene3D" id="2.40.50.100">
    <property type="match status" value="1"/>
</dbReference>
<name>A0A1Q8ZZR2_9HYPH</name>
<dbReference type="OrthoDB" id="9783047at2"/>
<reference evidence="7 10" key="2">
    <citation type="submission" date="2020-08" db="EMBL/GenBank/DDBJ databases">
        <title>Genomic Encyclopedia of Type Strains, Phase IV (KMG-IV): sequencing the most valuable type-strain genomes for metagenomic binning, comparative biology and taxonomic classification.</title>
        <authorList>
            <person name="Goeker M."/>
        </authorList>
    </citation>
    <scope>NUCLEOTIDE SEQUENCE [LARGE SCALE GENOMIC DNA]</scope>
    <source>
        <strain evidence="7 10">DSM 100021</strain>
    </source>
</reference>
<evidence type="ECO:0000256" key="2">
    <source>
        <dbReference type="ARBA" id="ARBA00009477"/>
    </source>
</evidence>
<dbReference type="Pfam" id="PF25917">
    <property type="entry name" value="BSH_RND"/>
    <property type="match status" value="1"/>
</dbReference>
<dbReference type="InterPro" id="IPR058625">
    <property type="entry name" value="MdtA-like_BSH"/>
</dbReference>
<protein>
    <submittedName>
        <fullName evidence="8">Efflux transporter periplasmic adaptor subunit</fullName>
    </submittedName>
    <submittedName>
        <fullName evidence="7">RND family efflux transporter MFP subunit</fullName>
    </submittedName>
</protein>
<dbReference type="Pfam" id="PF25989">
    <property type="entry name" value="YknX_C"/>
    <property type="match status" value="1"/>
</dbReference>
<dbReference type="SUPFAM" id="SSF111369">
    <property type="entry name" value="HlyD-like secretion proteins"/>
    <property type="match status" value="1"/>
</dbReference>
<reference evidence="8 9" key="1">
    <citation type="submission" date="2016-09" db="EMBL/GenBank/DDBJ databases">
        <title>Rhizobium oryziradicis sp. nov., isolated from the root of rice.</title>
        <authorList>
            <person name="Zhao J."/>
            <person name="Zhang X."/>
        </authorList>
    </citation>
    <scope>NUCLEOTIDE SEQUENCE [LARGE SCALE GENOMIC DNA]</scope>
    <source>
        <strain evidence="8 9">14971</strain>
    </source>
</reference>
<evidence type="ECO:0000259" key="6">
    <source>
        <dbReference type="Pfam" id="PF25989"/>
    </source>
</evidence>
<evidence type="ECO:0000313" key="7">
    <source>
        <dbReference type="EMBL" id="MBB4007345.1"/>
    </source>
</evidence>
<comment type="caution">
    <text evidence="8">The sequence shown here is derived from an EMBL/GenBank/DDBJ whole genome shotgun (WGS) entry which is preliminary data.</text>
</comment>
<dbReference type="Proteomes" id="UP000544107">
    <property type="component" value="Unassembled WGS sequence"/>
</dbReference>
<evidence type="ECO:0000259" key="5">
    <source>
        <dbReference type="Pfam" id="PF25944"/>
    </source>
</evidence>
<dbReference type="EMBL" id="JACIED010000002">
    <property type="protein sequence ID" value="MBB4007345.1"/>
    <property type="molecule type" value="Genomic_DNA"/>
</dbReference>
<evidence type="ECO:0000313" key="8">
    <source>
        <dbReference type="EMBL" id="OLP47679.1"/>
    </source>
</evidence>
<organism evidence="8 9">
    <name type="scientific">Allorhizobium taibaishanense</name>
    <dbReference type="NCBI Taxonomy" id="887144"/>
    <lineage>
        <taxon>Bacteria</taxon>
        <taxon>Pseudomonadati</taxon>
        <taxon>Pseudomonadota</taxon>
        <taxon>Alphaproteobacteria</taxon>
        <taxon>Hyphomicrobiales</taxon>
        <taxon>Rhizobiaceae</taxon>
        <taxon>Rhizobium/Agrobacterium group</taxon>
        <taxon>Allorhizobium</taxon>
    </lineage>
</organism>
<proteinExistence type="inferred from homology"/>
<dbReference type="EMBL" id="MKIN01000027">
    <property type="protein sequence ID" value="OLP47679.1"/>
    <property type="molecule type" value="Genomic_DNA"/>
</dbReference>
<evidence type="ECO:0000256" key="1">
    <source>
        <dbReference type="ARBA" id="ARBA00004236"/>
    </source>
</evidence>
<feature type="domain" description="YknX-like C-terminal permuted SH3-like" evidence="6">
    <location>
        <begin position="353"/>
        <end position="417"/>
    </location>
</feature>
<feature type="compositionally biased region" description="Gly residues" evidence="3">
    <location>
        <begin position="59"/>
        <end position="88"/>
    </location>
</feature>
<comment type="subcellular location">
    <subcellularLocation>
        <location evidence="1">Cell membrane</location>
    </subcellularLocation>
</comment>
<gene>
    <name evidence="8" type="ORF">BJF91_04640</name>
    <name evidence="7" type="ORF">GGQ71_001608</name>
</gene>
<dbReference type="Gene3D" id="1.10.287.470">
    <property type="entry name" value="Helix hairpin bin"/>
    <property type="match status" value="1"/>
</dbReference>
<dbReference type="PANTHER" id="PTHR30469:SF36">
    <property type="entry name" value="BLL3903 PROTEIN"/>
    <property type="match status" value="1"/>
</dbReference>
<dbReference type="PANTHER" id="PTHR30469">
    <property type="entry name" value="MULTIDRUG RESISTANCE PROTEIN MDTA"/>
    <property type="match status" value="1"/>
</dbReference>
<dbReference type="Pfam" id="PF25944">
    <property type="entry name" value="Beta-barrel_RND"/>
    <property type="match status" value="1"/>
</dbReference>
<feature type="region of interest" description="Disordered" evidence="3">
    <location>
        <begin position="45"/>
        <end position="92"/>
    </location>
</feature>
<evidence type="ECO:0000313" key="10">
    <source>
        <dbReference type="Proteomes" id="UP000544107"/>
    </source>
</evidence>
<dbReference type="AlphaFoldDB" id="A0A1Q8ZZR2"/>
<dbReference type="Gene3D" id="2.40.420.20">
    <property type="match status" value="1"/>
</dbReference>
<dbReference type="InterPro" id="IPR006143">
    <property type="entry name" value="RND_pump_MFP"/>
</dbReference>
<feature type="domain" description="Multidrug resistance protein MdtA-like barrel-sandwich hybrid" evidence="4">
    <location>
        <begin position="127"/>
        <end position="257"/>
    </location>
</feature>
<dbReference type="GO" id="GO:1990281">
    <property type="term" value="C:efflux pump complex"/>
    <property type="evidence" value="ECO:0007669"/>
    <property type="project" value="TreeGrafter"/>
</dbReference>
<evidence type="ECO:0000259" key="4">
    <source>
        <dbReference type="Pfam" id="PF25917"/>
    </source>
</evidence>
<dbReference type="STRING" id="887144.BJF91_04640"/>
<dbReference type="InterPro" id="IPR058626">
    <property type="entry name" value="MdtA-like_b-barrel"/>
</dbReference>
<dbReference type="NCBIfam" id="TIGR01730">
    <property type="entry name" value="RND_mfp"/>
    <property type="match status" value="1"/>
</dbReference>
<evidence type="ECO:0000256" key="3">
    <source>
        <dbReference type="SAM" id="MobiDB-lite"/>
    </source>
</evidence>
<accession>A0A1Q8ZZR2</accession>
<dbReference type="RefSeq" id="WP_075616853.1">
    <property type="nucleotide sequence ID" value="NZ_JACIED010000002.1"/>
</dbReference>
<keyword evidence="9" id="KW-1185">Reference proteome</keyword>
<dbReference type="Proteomes" id="UP000185598">
    <property type="component" value="Unassembled WGS sequence"/>
</dbReference>
<evidence type="ECO:0000313" key="9">
    <source>
        <dbReference type="Proteomes" id="UP000185598"/>
    </source>
</evidence>
<dbReference type="InterPro" id="IPR058637">
    <property type="entry name" value="YknX-like_C"/>
</dbReference>
<feature type="domain" description="Multidrug resistance protein MdtA-like beta-barrel" evidence="5">
    <location>
        <begin position="263"/>
        <end position="342"/>
    </location>
</feature>
<dbReference type="GO" id="GO:0015562">
    <property type="term" value="F:efflux transmembrane transporter activity"/>
    <property type="evidence" value="ECO:0007669"/>
    <property type="project" value="TreeGrafter"/>
</dbReference>
<sequence length="436" mass="45339">MKKFWTASSIIAILAVGGWIYRDHIPYLDKVPVLSGYVHKSGTQTADASTQAPGQDAGKSGGQASGGQAGGGQAAGQGGSGKGGGKRNGGPASVKTIAAAMGNLPMDATATGWAEAEDTTTLAALQSGLLQDVIAKDGQEVKAGDLIARLDDRIAQATVDKDKANIVADEASLVEYDAAFQRAVSLVKQNAQSQQTYEQAKAARDSAAAKVDADKATLASDLVDLEHMKIRAPFDGRLGSIQLSIGAYVSAGSAIVSITRYNPIYVRFQMPERYLPQLHQAFGVKDVAVDVDPASTGGVPVSGKLSFFDNTVDTASGTILVKAEFANDKGVLWPGQSANVTVRFPGDTETVLVPTVAVRPGADGFFVYTVNGDSKVKATKVAVLRANGDMTAISSGLKEGDHIVVEGQVQLADGQTVVEQFSGQKVAENEPKDVTR</sequence>
<comment type="similarity">
    <text evidence="2">Belongs to the membrane fusion protein (MFP) (TC 8.A.1) family.</text>
</comment>
<dbReference type="Gene3D" id="2.40.30.170">
    <property type="match status" value="1"/>
</dbReference>